<gene>
    <name evidence="2" type="ORF">GGR04_004004</name>
</gene>
<keyword evidence="3" id="KW-1185">Reference proteome</keyword>
<name>A0A7W6H7P9_9HYPH</name>
<proteinExistence type="predicted"/>
<organism evidence="2 3">
    <name type="scientific">Aureimonas pseudogalii</name>
    <dbReference type="NCBI Taxonomy" id="1744844"/>
    <lineage>
        <taxon>Bacteria</taxon>
        <taxon>Pseudomonadati</taxon>
        <taxon>Pseudomonadota</taxon>
        <taxon>Alphaproteobacteria</taxon>
        <taxon>Hyphomicrobiales</taxon>
        <taxon>Aurantimonadaceae</taxon>
        <taxon>Aureimonas</taxon>
    </lineage>
</organism>
<keyword evidence="1" id="KW-0472">Membrane</keyword>
<keyword evidence="1" id="KW-0812">Transmembrane</keyword>
<dbReference type="EMBL" id="JACIEK010000015">
    <property type="protein sequence ID" value="MBB4000128.1"/>
    <property type="molecule type" value="Genomic_DNA"/>
</dbReference>
<protein>
    <submittedName>
        <fullName evidence="2">NhaP-type Na+/H+ or K+/H+ antiporter</fullName>
    </submittedName>
</protein>
<dbReference type="RefSeq" id="WP_183201712.1">
    <property type="nucleotide sequence ID" value="NZ_JACIEK010000015.1"/>
</dbReference>
<evidence type="ECO:0000313" key="2">
    <source>
        <dbReference type="EMBL" id="MBB4000128.1"/>
    </source>
</evidence>
<reference evidence="2 3" key="1">
    <citation type="submission" date="2020-08" db="EMBL/GenBank/DDBJ databases">
        <title>Genomic Encyclopedia of Type Strains, Phase IV (KMG-IV): sequencing the most valuable type-strain genomes for metagenomic binning, comparative biology and taxonomic classification.</title>
        <authorList>
            <person name="Goeker M."/>
        </authorList>
    </citation>
    <scope>NUCLEOTIDE SEQUENCE [LARGE SCALE GENOMIC DNA]</scope>
    <source>
        <strain evidence="2 3">DSM 102238</strain>
    </source>
</reference>
<sequence length="103" mass="11725">MAYVGGYILIPFLAALVTKYQFKQRKVWHIAFLSYLAIPIVNFAIYASVPEEMITNSLTHYRGNEWIPPSDHIIDVAFFVVMMAVPVTLATLQVRMSKSCKEV</sequence>
<keyword evidence="1" id="KW-1133">Transmembrane helix</keyword>
<comment type="caution">
    <text evidence="2">The sequence shown here is derived from an EMBL/GenBank/DDBJ whole genome shotgun (WGS) entry which is preliminary data.</text>
</comment>
<feature type="transmembrane region" description="Helical" evidence="1">
    <location>
        <begin position="72"/>
        <end position="92"/>
    </location>
</feature>
<evidence type="ECO:0000313" key="3">
    <source>
        <dbReference type="Proteomes" id="UP000542776"/>
    </source>
</evidence>
<evidence type="ECO:0000256" key="1">
    <source>
        <dbReference type="SAM" id="Phobius"/>
    </source>
</evidence>
<accession>A0A7W6H7P9</accession>
<dbReference type="Proteomes" id="UP000542776">
    <property type="component" value="Unassembled WGS sequence"/>
</dbReference>
<feature type="transmembrane region" description="Helical" evidence="1">
    <location>
        <begin position="29"/>
        <end position="49"/>
    </location>
</feature>
<dbReference type="AlphaFoldDB" id="A0A7W6H7P9"/>